<dbReference type="InterPro" id="IPR049201">
    <property type="entry name" value="DUF6867"/>
</dbReference>
<evidence type="ECO:0000313" key="3">
    <source>
        <dbReference type="EMBL" id="SDB45068.1"/>
    </source>
</evidence>
<evidence type="ECO:0000259" key="2">
    <source>
        <dbReference type="Pfam" id="PF21741"/>
    </source>
</evidence>
<feature type="transmembrane region" description="Helical" evidence="1">
    <location>
        <begin position="12"/>
        <end position="32"/>
    </location>
</feature>
<dbReference type="RefSeq" id="WP_090878220.1">
    <property type="nucleotide sequence ID" value="NZ_FMXQ01000007.1"/>
</dbReference>
<proteinExistence type="predicted"/>
<dbReference type="OrthoDB" id="9806174at2"/>
<dbReference type="Proteomes" id="UP000199071">
    <property type="component" value="Unassembled WGS sequence"/>
</dbReference>
<sequence length="112" mass="12456">MGGIWEVSLGDFLLVTLFLGGGAAYLTGRAVASTWRPYRSLVIYIVLLTAAVRFIHYALFGGTLISLQFYAVDLVILLVLGSLGFRITRAGQMTTQYGWLFQRSGPFSWRSR</sequence>
<evidence type="ECO:0000256" key="1">
    <source>
        <dbReference type="SAM" id="Phobius"/>
    </source>
</evidence>
<gene>
    <name evidence="3" type="ORF">SAMN02982931_03463</name>
</gene>
<dbReference type="EMBL" id="FMXQ01000007">
    <property type="protein sequence ID" value="SDB45068.1"/>
    <property type="molecule type" value="Genomic_DNA"/>
</dbReference>
<keyword evidence="1" id="KW-0472">Membrane</keyword>
<reference evidence="3 4" key="1">
    <citation type="submission" date="2016-10" db="EMBL/GenBank/DDBJ databases">
        <authorList>
            <person name="de Groot N.N."/>
        </authorList>
    </citation>
    <scope>NUCLEOTIDE SEQUENCE [LARGE SCALE GENOMIC DNA]</scope>
    <source>
        <strain evidence="3 4">ATCC 35022</strain>
    </source>
</reference>
<dbReference type="Pfam" id="PF21741">
    <property type="entry name" value="DUF6867"/>
    <property type="match status" value="1"/>
</dbReference>
<protein>
    <recommendedName>
        <fullName evidence="2">DUF6867 domain-containing protein</fullName>
    </recommendedName>
</protein>
<organism evidence="3 4">
    <name type="scientific">Bauldia litoralis</name>
    <dbReference type="NCBI Taxonomy" id="665467"/>
    <lineage>
        <taxon>Bacteria</taxon>
        <taxon>Pseudomonadati</taxon>
        <taxon>Pseudomonadota</taxon>
        <taxon>Alphaproteobacteria</taxon>
        <taxon>Hyphomicrobiales</taxon>
        <taxon>Kaistiaceae</taxon>
        <taxon>Bauldia</taxon>
    </lineage>
</organism>
<keyword evidence="1" id="KW-1133">Transmembrane helix</keyword>
<keyword evidence="1" id="KW-0812">Transmembrane</keyword>
<accession>A0A1G6DIW5</accession>
<name>A0A1G6DIW5_9HYPH</name>
<keyword evidence="4" id="KW-1185">Reference proteome</keyword>
<feature type="transmembrane region" description="Helical" evidence="1">
    <location>
        <begin position="65"/>
        <end position="85"/>
    </location>
</feature>
<feature type="transmembrane region" description="Helical" evidence="1">
    <location>
        <begin position="41"/>
        <end position="59"/>
    </location>
</feature>
<feature type="domain" description="DUF6867" evidence="2">
    <location>
        <begin position="10"/>
        <end position="112"/>
    </location>
</feature>
<evidence type="ECO:0000313" key="4">
    <source>
        <dbReference type="Proteomes" id="UP000199071"/>
    </source>
</evidence>
<dbReference type="AlphaFoldDB" id="A0A1G6DIW5"/>
<dbReference type="STRING" id="665467.SAMN02982931_03463"/>